<dbReference type="Gene3D" id="3.30.720.110">
    <property type="match status" value="1"/>
</dbReference>
<reference evidence="2 3" key="1">
    <citation type="journal article" date="2018" name="ISME J.">
        <title>Endosymbiont genomes yield clues of tubeworm success.</title>
        <authorList>
            <person name="Li Y."/>
            <person name="Liles M.R."/>
            <person name="Halanych K.M."/>
        </authorList>
    </citation>
    <scope>NUCLEOTIDE SEQUENCE [LARGE SCALE GENOMIC DNA]</scope>
    <source>
        <strain evidence="2">A1462</strain>
    </source>
</reference>
<dbReference type="InterPro" id="IPR037523">
    <property type="entry name" value="VOC_core"/>
</dbReference>
<dbReference type="InterPro" id="IPR029068">
    <property type="entry name" value="Glyas_Bleomycin-R_OHBP_Dase"/>
</dbReference>
<proteinExistence type="predicted"/>
<dbReference type="InterPro" id="IPR004360">
    <property type="entry name" value="Glyas_Fos-R_dOase_dom"/>
</dbReference>
<organism evidence="2 3">
    <name type="scientific">endosymbiont of Escarpia spicata</name>
    <dbReference type="NCBI Taxonomy" id="2200908"/>
    <lineage>
        <taxon>Bacteria</taxon>
        <taxon>Pseudomonadati</taxon>
        <taxon>Pseudomonadota</taxon>
        <taxon>Gammaproteobacteria</taxon>
        <taxon>sulfur-oxidizing symbionts</taxon>
    </lineage>
</organism>
<accession>A0A370DCM4</accession>
<dbReference type="Pfam" id="PF00903">
    <property type="entry name" value="Glyoxalase"/>
    <property type="match status" value="1"/>
</dbReference>
<dbReference type="Gene3D" id="3.30.720.120">
    <property type="match status" value="1"/>
</dbReference>
<dbReference type="Proteomes" id="UP000254771">
    <property type="component" value="Unassembled WGS sequence"/>
</dbReference>
<keyword evidence="3" id="KW-1185">Reference proteome</keyword>
<dbReference type="SUPFAM" id="SSF54593">
    <property type="entry name" value="Glyoxalase/Bleomycin resistance protein/Dihydroxybiphenyl dioxygenase"/>
    <property type="match status" value="1"/>
</dbReference>
<dbReference type="PROSITE" id="PS51819">
    <property type="entry name" value="VOC"/>
    <property type="match status" value="1"/>
</dbReference>
<evidence type="ECO:0000259" key="1">
    <source>
        <dbReference type="PROSITE" id="PS51819"/>
    </source>
</evidence>
<feature type="domain" description="VOC" evidence="1">
    <location>
        <begin position="5"/>
        <end position="118"/>
    </location>
</feature>
<evidence type="ECO:0000313" key="3">
    <source>
        <dbReference type="Proteomes" id="UP000254771"/>
    </source>
</evidence>
<gene>
    <name evidence="2" type="ORF">DIZ78_17040</name>
</gene>
<dbReference type="AlphaFoldDB" id="A0A370DCM4"/>
<dbReference type="EMBL" id="QFXE01000021">
    <property type="protein sequence ID" value="RDH82124.1"/>
    <property type="molecule type" value="Genomic_DNA"/>
</dbReference>
<name>A0A370DCM4_9GAMM</name>
<comment type="caution">
    <text evidence="2">The sequence shown here is derived from an EMBL/GenBank/DDBJ whole genome shotgun (WGS) entry which is preliminary data.</text>
</comment>
<sequence>MTDVKQISPTICVDDPAACRDFYVQYFNAKVVFDAGWYINVRIGKGELCFMKPQRPEQPLFAGEGLMYNLEVEDVDSEHQRLTELGLVPVMPLDDHPWGDRGFSIVDPNGIALYIYTPREPAPEFKQYFK</sequence>
<protein>
    <submittedName>
        <fullName evidence="2">Glyoxalase</fullName>
    </submittedName>
</protein>
<evidence type="ECO:0000313" key="2">
    <source>
        <dbReference type="EMBL" id="RDH82124.1"/>
    </source>
</evidence>